<evidence type="ECO:0000313" key="3">
    <source>
        <dbReference type="Proteomes" id="UP000000851"/>
    </source>
</evidence>
<dbReference type="GO" id="GO:0004497">
    <property type="term" value="F:monooxygenase activity"/>
    <property type="evidence" value="ECO:0007669"/>
    <property type="project" value="UniProtKB-KW"/>
</dbReference>
<dbReference type="SUPFAM" id="SSF54909">
    <property type="entry name" value="Dimeric alpha+beta barrel"/>
    <property type="match status" value="1"/>
</dbReference>
<dbReference type="InterPro" id="IPR007138">
    <property type="entry name" value="ABM_dom"/>
</dbReference>
<protein>
    <submittedName>
        <fullName evidence="2">Antibiotic biosynthesis monooxygenase</fullName>
    </submittedName>
</protein>
<keyword evidence="2" id="KW-0503">Monooxygenase</keyword>
<dbReference type="Gene3D" id="3.30.70.100">
    <property type="match status" value="1"/>
</dbReference>
<keyword evidence="3" id="KW-1185">Reference proteome</keyword>
<reference evidence="2 3" key="1">
    <citation type="journal article" date="2009" name="Stand. Genomic Sci.">
        <title>Complete genome sequence of Catenulispora acidiphila type strain (ID 139908).</title>
        <authorList>
            <person name="Copeland A."/>
            <person name="Lapidus A."/>
            <person name="Glavina Del Rio T."/>
            <person name="Nolan M."/>
            <person name="Lucas S."/>
            <person name="Chen F."/>
            <person name="Tice H."/>
            <person name="Cheng J.F."/>
            <person name="Bruce D."/>
            <person name="Goodwin L."/>
            <person name="Pitluck S."/>
            <person name="Mikhailova N."/>
            <person name="Pati A."/>
            <person name="Ivanova N."/>
            <person name="Mavromatis K."/>
            <person name="Chen A."/>
            <person name="Palaniappan K."/>
            <person name="Chain P."/>
            <person name="Land M."/>
            <person name="Hauser L."/>
            <person name="Chang Y.J."/>
            <person name="Jeffries C.D."/>
            <person name="Chertkov O."/>
            <person name="Brettin T."/>
            <person name="Detter J.C."/>
            <person name="Han C."/>
            <person name="Ali Z."/>
            <person name="Tindall B.J."/>
            <person name="Goker M."/>
            <person name="Bristow J."/>
            <person name="Eisen J.A."/>
            <person name="Markowitz V."/>
            <person name="Hugenholtz P."/>
            <person name="Kyrpides N.C."/>
            <person name="Klenk H.P."/>
        </authorList>
    </citation>
    <scope>NUCLEOTIDE SEQUENCE [LARGE SCALE GENOMIC DNA]</scope>
    <source>
        <strain evidence="3">DSM 44928 / JCM 14897 / NBRC 102108 / NRRL B-24433 / ID139908</strain>
    </source>
</reference>
<dbReference type="STRING" id="479433.Caci_5778"/>
<dbReference type="HOGENOM" id="CLU_131496_3_3_11"/>
<name>C7QDL2_CATAD</name>
<dbReference type="InParanoid" id="C7QDL2"/>
<sequence length="110" mass="12368">MDPHVLIVADTSSSPENADELGRVLERFAQACRAEPGCLSYEIFRSPTQPERYVSIERYADVEAFARHRASAHFKEIGLNEVMPLLLTRDIRMYDAPIEVPPIATPPSRA</sequence>
<accession>C7QDL2</accession>
<proteinExistence type="predicted"/>
<dbReference type="eggNOG" id="COG1359">
    <property type="taxonomic scope" value="Bacteria"/>
</dbReference>
<dbReference type="Pfam" id="PF03992">
    <property type="entry name" value="ABM"/>
    <property type="match status" value="1"/>
</dbReference>
<keyword evidence="2" id="KW-0560">Oxidoreductase</keyword>
<dbReference type="RefSeq" id="WP_015794365.1">
    <property type="nucleotide sequence ID" value="NC_013131.1"/>
</dbReference>
<dbReference type="PANTHER" id="PTHR33336">
    <property type="entry name" value="QUINOL MONOOXYGENASE YGIN-RELATED"/>
    <property type="match status" value="1"/>
</dbReference>
<feature type="domain" description="ABM" evidence="1">
    <location>
        <begin position="5"/>
        <end position="95"/>
    </location>
</feature>
<dbReference type="InterPro" id="IPR011008">
    <property type="entry name" value="Dimeric_a/b-barrel"/>
</dbReference>
<dbReference type="Proteomes" id="UP000000851">
    <property type="component" value="Chromosome"/>
</dbReference>
<dbReference type="KEGG" id="cai:Caci_5778"/>
<dbReference type="PROSITE" id="PS51725">
    <property type="entry name" value="ABM"/>
    <property type="match status" value="1"/>
</dbReference>
<organism evidence="2 3">
    <name type="scientific">Catenulispora acidiphila (strain DSM 44928 / JCM 14897 / NBRC 102108 / NRRL B-24433 / ID139908)</name>
    <dbReference type="NCBI Taxonomy" id="479433"/>
    <lineage>
        <taxon>Bacteria</taxon>
        <taxon>Bacillati</taxon>
        <taxon>Actinomycetota</taxon>
        <taxon>Actinomycetes</taxon>
        <taxon>Catenulisporales</taxon>
        <taxon>Catenulisporaceae</taxon>
        <taxon>Catenulispora</taxon>
    </lineage>
</organism>
<evidence type="ECO:0000259" key="1">
    <source>
        <dbReference type="PROSITE" id="PS51725"/>
    </source>
</evidence>
<evidence type="ECO:0000313" key="2">
    <source>
        <dbReference type="EMBL" id="ACU74636.1"/>
    </source>
</evidence>
<dbReference type="EMBL" id="CP001700">
    <property type="protein sequence ID" value="ACU74636.1"/>
    <property type="molecule type" value="Genomic_DNA"/>
</dbReference>
<dbReference type="PANTHER" id="PTHR33336:SF15">
    <property type="entry name" value="ABM DOMAIN-CONTAINING PROTEIN"/>
    <property type="match status" value="1"/>
</dbReference>
<gene>
    <name evidence="2" type="ordered locus">Caci_5778</name>
</gene>
<dbReference type="AlphaFoldDB" id="C7QDL2"/>
<dbReference type="InterPro" id="IPR050744">
    <property type="entry name" value="AI-2_Isomerase_LsrG"/>
</dbReference>
<dbReference type="OrthoDB" id="3695636at2"/>